<evidence type="ECO:0000256" key="2">
    <source>
        <dbReference type="ARBA" id="ARBA00010992"/>
    </source>
</evidence>
<keyword evidence="10" id="KW-1185">Reference proteome</keyword>
<feature type="transmembrane region" description="Helical" evidence="7">
    <location>
        <begin position="253"/>
        <end position="274"/>
    </location>
</feature>
<feature type="transmembrane region" description="Helical" evidence="7">
    <location>
        <begin position="369"/>
        <end position="393"/>
    </location>
</feature>
<feature type="transmembrane region" description="Helical" evidence="7">
    <location>
        <begin position="461"/>
        <end position="484"/>
    </location>
</feature>
<keyword evidence="6 7" id="KW-0472">Membrane</keyword>
<comment type="similarity">
    <text evidence="2">Belongs to the major facilitator superfamily. Sugar transporter (TC 2.A.1.1) family.</text>
</comment>
<dbReference type="InterPro" id="IPR011701">
    <property type="entry name" value="MFS"/>
</dbReference>
<gene>
    <name evidence="9" type="ORF">ACFFF7_07815</name>
</gene>
<protein>
    <submittedName>
        <fullName evidence="9">MFS transporter</fullName>
    </submittedName>
</protein>
<reference evidence="9 10" key="1">
    <citation type="submission" date="2024-09" db="EMBL/GenBank/DDBJ databases">
        <authorList>
            <person name="Sun Q."/>
            <person name="Mori K."/>
        </authorList>
    </citation>
    <scope>NUCLEOTIDE SEQUENCE [LARGE SCALE GENOMIC DNA]</scope>
    <source>
        <strain evidence="9 10">NCAIM B.02537</strain>
    </source>
</reference>
<evidence type="ECO:0000256" key="3">
    <source>
        <dbReference type="ARBA" id="ARBA00022448"/>
    </source>
</evidence>
<feature type="transmembrane region" description="Helical" evidence="7">
    <location>
        <begin position="138"/>
        <end position="159"/>
    </location>
</feature>
<evidence type="ECO:0000256" key="5">
    <source>
        <dbReference type="ARBA" id="ARBA00022989"/>
    </source>
</evidence>
<feature type="transmembrane region" description="Helical" evidence="7">
    <location>
        <begin position="224"/>
        <end position="247"/>
    </location>
</feature>
<organism evidence="9 10">
    <name type="scientific">Novosphingobium aquiterrae</name>
    <dbReference type="NCBI Taxonomy" id="624388"/>
    <lineage>
        <taxon>Bacteria</taxon>
        <taxon>Pseudomonadati</taxon>
        <taxon>Pseudomonadota</taxon>
        <taxon>Alphaproteobacteria</taxon>
        <taxon>Sphingomonadales</taxon>
        <taxon>Sphingomonadaceae</taxon>
        <taxon>Novosphingobium</taxon>
    </lineage>
</organism>
<keyword evidence="5 7" id="KW-1133">Transmembrane helix</keyword>
<feature type="transmembrane region" description="Helical" evidence="7">
    <location>
        <begin position="191"/>
        <end position="212"/>
    </location>
</feature>
<dbReference type="InterPro" id="IPR020846">
    <property type="entry name" value="MFS_dom"/>
</dbReference>
<dbReference type="Gene3D" id="1.20.1250.20">
    <property type="entry name" value="MFS general substrate transporter like domains"/>
    <property type="match status" value="1"/>
</dbReference>
<evidence type="ECO:0000256" key="7">
    <source>
        <dbReference type="SAM" id="Phobius"/>
    </source>
</evidence>
<evidence type="ECO:0000256" key="6">
    <source>
        <dbReference type="ARBA" id="ARBA00023136"/>
    </source>
</evidence>
<accession>A0ABV6PHK9</accession>
<evidence type="ECO:0000256" key="1">
    <source>
        <dbReference type="ARBA" id="ARBA00004141"/>
    </source>
</evidence>
<sequence>MAQLLRDRSNTWIFVAGCAAVTLGVLLHLPMFWMGRMDGFRLAGMTMDSEMIAGMGLIIAGIAAACYGMMPRNIAAQIHASRHISVAAPEDAPLSPAHFRLMAVLVVALMIDVMKPASLGFVMPGLTAEYGVPKSEGALVPFAALTGTVLGSILWGMAADIYGRKASILLSAIMFVGTSICGAMPSLGWNIAMCFLMGAAAGGMLPVTYALLAETMPSRHRGWALVLVGGLGASGGYFAASGFSAWLEPIYSWRILWLLNLPTGLLLLALGTMIPESAKYLLARGRRAEAQAVMQRFGTTSHTHGSEEEDVDFAPIHAAENTPIAGIWSKGIAGTSLALSLLALSWGFINFGVLLWLPADLVANGVPMATASGLIARSALIAVPTVFAVAVLYSRWSTKFSLVAVTLVTAAGLAGVIALKANAALSPVLLLALLIIGTNGMLAIILPYAAESFPLHIRGRATGWIAACTKAGGLAAQALSISAMVPPLGVAAGAVMVPALVAVVLTWRYCRETLGIDLRQIDRPLPTG</sequence>
<comment type="caution">
    <text evidence="9">The sequence shown here is derived from an EMBL/GenBank/DDBJ whole genome shotgun (WGS) entry which is preliminary data.</text>
</comment>
<feature type="transmembrane region" description="Helical" evidence="7">
    <location>
        <begin position="425"/>
        <end position="449"/>
    </location>
</feature>
<keyword evidence="4 7" id="KW-0812">Transmembrane</keyword>
<feature type="transmembrane region" description="Helical" evidence="7">
    <location>
        <begin position="337"/>
        <end position="357"/>
    </location>
</feature>
<dbReference type="Pfam" id="PF07690">
    <property type="entry name" value="MFS_1"/>
    <property type="match status" value="1"/>
</dbReference>
<keyword evidence="3" id="KW-0813">Transport</keyword>
<feature type="transmembrane region" description="Helical" evidence="7">
    <location>
        <begin position="400"/>
        <end position="419"/>
    </location>
</feature>
<feature type="transmembrane region" description="Helical" evidence="7">
    <location>
        <begin position="166"/>
        <end position="185"/>
    </location>
</feature>
<dbReference type="InterPro" id="IPR036259">
    <property type="entry name" value="MFS_trans_sf"/>
</dbReference>
<evidence type="ECO:0000313" key="9">
    <source>
        <dbReference type="EMBL" id="MFC0589316.1"/>
    </source>
</evidence>
<feature type="domain" description="Major facilitator superfamily (MFS) profile" evidence="8">
    <location>
        <begin position="101"/>
        <end position="514"/>
    </location>
</feature>
<dbReference type="SUPFAM" id="SSF103473">
    <property type="entry name" value="MFS general substrate transporter"/>
    <property type="match status" value="1"/>
</dbReference>
<dbReference type="PROSITE" id="PS00217">
    <property type="entry name" value="SUGAR_TRANSPORT_2"/>
    <property type="match status" value="1"/>
</dbReference>
<dbReference type="RefSeq" id="WP_379480808.1">
    <property type="nucleotide sequence ID" value="NZ_JBHLTL010000004.1"/>
</dbReference>
<comment type="subcellular location">
    <subcellularLocation>
        <location evidence="1">Membrane</location>
        <topology evidence="1">Multi-pass membrane protein</topology>
    </subcellularLocation>
</comment>
<feature type="transmembrane region" description="Helical" evidence="7">
    <location>
        <begin position="12"/>
        <end position="31"/>
    </location>
</feature>
<evidence type="ECO:0000256" key="4">
    <source>
        <dbReference type="ARBA" id="ARBA00022692"/>
    </source>
</evidence>
<feature type="transmembrane region" description="Helical" evidence="7">
    <location>
        <begin position="51"/>
        <end position="70"/>
    </location>
</feature>
<feature type="transmembrane region" description="Helical" evidence="7">
    <location>
        <begin position="101"/>
        <end position="126"/>
    </location>
</feature>
<evidence type="ECO:0000259" key="8">
    <source>
        <dbReference type="PROSITE" id="PS50850"/>
    </source>
</evidence>
<evidence type="ECO:0000313" key="10">
    <source>
        <dbReference type="Proteomes" id="UP001589943"/>
    </source>
</evidence>
<dbReference type="Proteomes" id="UP001589943">
    <property type="component" value="Unassembled WGS sequence"/>
</dbReference>
<dbReference type="PROSITE" id="PS50850">
    <property type="entry name" value="MFS"/>
    <property type="match status" value="1"/>
</dbReference>
<feature type="transmembrane region" description="Helical" evidence="7">
    <location>
        <begin position="490"/>
        <end position="510"/>
    </location>
</feature>
<proteinExistence type="inferred from homology"/>
<dbReference type="InterPro" id="IPR005829">
    <property type="entry name" value="Sugar_transporter_CS"/>
</dbReference>
<name>A0ABV6PHK9_9SPHN</name>
<dbReference type="EMBL" id="JBHLTL010000004">
    <property type="protein sequence ID" value="MFC0589316.1"/>
    <property type="molecule type" value="Genomic_DNA"/>
</dbReference>
<dbReference type="PANTHER" id="PTHR23511:SF34">
    <property type="entry name" value="SYNAPTIC VESICLE GLYCOPROTEIN 2"/>
    <property type="match status" value="1"/>
</dbReference>
<dbReference type="PANTHER" id="PTHR23511">
    <property type="entry name" value="SYNAPTIC VESICLE GLYCOPROTEIN 2"/>
    <property type="match status" value="1"/>
</dbReference>